<keyword evidence="2" id="KW-0472">Membrane</keyword>
<keyword evidence="4" id="KW-1185">Reference proteome</keyword>
<dbReference type="Proteomes" id="UP000235672">
    <property type="component" value="Unassembled WGS sequence"/>
</dbReference>
<dbReference type="AlphaFoldDB" id="A0A2J6PTL7"/>
<reference evidence="3 4" key="1">
    <citation type="submission" date="2016-05" db="EMBL/GenBank/DDBJ databases">
        <title>A degradative enzymes factory behind the ericoid mycorrhizal symbiosis.</title>
        <authorList>
            <consortium name="DOE Joint Genome Institute"/>
            <person name="Martino E."/>
            <person name="Morin E."/>
            <person name="Grelet G."/>
            <person name="Kuo A."/>
            <person name="Kohler A."/>
            <person name="Daghino S."/>
            <person name="Barry K."/>
            <person name="Choi C."/>
            <person name="Cichocki N."/>
            <person name="Clum A."/>
            <person name="Copeland A."/>
            <person name="Hainaut M."/>
            <person name="Haridas S."/>
            <person name="Labutti K."/>
            <person name="Lindquist E."/>
            <person name="Lipzen A."/>
            <person name="Khouja H.-R."/>
            <person name="Murat C."/>
            <person name="Ohm R."/>
            <person name="Olson A."/>
            <person name="Spatafora J."/>
            <person name="Veneault-Fourrey C."/>
            <person name="Henrissat B."/>
            <person name="Grigoriev I."/>
            <person name="Martin F."/>
            <person name="Perotto S."/>
        </authorList>
    </citation>
    <scope>NUCLEOTIDE SEQUENCE [LARGE SCALE GENOMIC DNA]</scope>
    <source>
        <strain evidence="3 4">UAMH 7357</strain>
    </source>
</reference>
<evidence type="ECO:0000256" key="2">
    <source>
        <dbReference type="SAM" id="Phobius"/>
    </source>
</evidence>
<organism evidence="3 4">
    <name type="scientific">Hyaloscypha hepaticicola</name>
    <dbReference type="NCBI Taxonomy" id="2082293"/>
    <lineage>
        <taxon>Eukaryota</taxon>
        <taxon>Fungi</taxon>
        <taxon>Dikarya</taxon>
        <taxon>Ascomycota</taxon>
        <taxon>Pezizomycotina</taxon>
        <taxon>Leotiomycetes</taxon>
        <taxon>Helotiales</taxon>
        <taxon>Hyaloscyphaceae</taxon>
        <taxon>Hyaloscypha</taxon>
    </lineage>
</organism>
<feature type="transmembrane region" description="Helical" evidence="2">
    <location>
        <begin position="141"/>
        <end position="161"/>
    </location>
</feature>
<keyword evidence="2" id="KW-1133">Transmembrane helix</keyword>
<evidence type="ECO:0000313" key="3">
    <source>
        <dbReference type="EMBL" id="PMD17329.1"/>
    </source>
</evidence>
<evidence type="ECO:0008006" key="5">
    <source>
        <dbReference type="Google" id="ProtNLM"/>
    </source>
</evidence>
<proteinExistence type="predicted"/>
<name>A0A2J6PTL7_9HELO</name>
<gene>
    <name evidence="3" type="ORF">NA56DRAFT_707849</name>
</gene>
<accession>A0A2J6PTL7</accession>
<dbReference type="OrthoDB" id="3564550at2759"/>
<feature type="compositionally biased region" description="Low complexity" evidence="1">
    <location>
        <begin position="183"/>
        <end position="193"/>
    </location>
</feature>
<dbReference type="EMBL" id="KZ613500">
    <property type="protein sequence ID" value="PMD17329.1"/>
    <property type="molecule type" value="Genomic_DNA"/>
</dbReference>
<protein>
    <recommendedName>
        <fullName evidence="5">Mid2 domain-containing protein</fullName>
    </recommendedName>
</protein>
<sequence length="287" mass="31545">MSQVALTSTGPHTPPSVFTLLPFNLGISPEPYHNVSLSFQLFSIREQSPFIVVAMAPISAIVTPIEVRLTTRLEIRQTAQPVVVTLTETRESTTYTSTITLGTDTVFPAAPTNAPTTTSPPITVQTLASTPAKSSPDNNGVVIGAVLGTFLGLAVLLAIVWKCCYDGRSVLWQGRGGYDDDSSYGSDSLGSSRSSRRKVRRRGGDLDGLKRPGKAHTRYRREDGSYDGEYEGWRDEKRRSRTGPVVRDGMPGWTFAPVRGSRRKSSSRRRDSWVESETVRMRFTVDD</sequence>
<evidence type="ECO:0000313" key="4">
    <source>
        <dbReference type="Proteomes" id="UP000235672"/>
    </source>
</evidence>
<keyword evidence="2" id="KW-0812">Transmembrane</keyword>
<feature type="region of interest" description="Disordered" evidence="1">
    <location>
        <begin position="176"/>
        <end position="273"/>
    </location>
</feature>
<evidence type="ECO:0000256" key="1">
    <source>
        <dbReference type="SAM" id="MobiDB-lite"/>
    </source>
</evidence>